<keyword evidence="2" id="KW-1185">Reference proteome</keyword>
<dbReference type="WBParaSite" id="Pan_g13638.t1">
    <property type="protein sequence ID" value="Pan_g13638.t1"/>
    <property type="gene ID" value="Pan_g13638"/>
</dbReference>
<organism evidence="2 3">
    <name type="scientific">Panagrellus redivivus</name>
    <name type="common">Microworm</name>
    <dbReference type="NCBI Taxonomy" id="6233"/>
    <lineage>
        <taxon>Eukaryota</taxon>
        <taxon>Metazoa</taxon>
        <taxon>Ecdysozoa</taxon>
        <taxon>Nematoda</taxon>
        <taxon>Chromadorea</taxon>
        <taxon>Rhabditida</taxon>
        <taxon>Tylenchina</taxon>
        <taxon>Panagrolaimomorpha</taxon>
        <taxon>Panagrolaimoidea</taxon>
        <taxon>Panagrolaimidae</taxon>
        <taxon>Panagrellus</taxon>
    </lineage>
</organism>
<evidence type="ECO:0000256" key="1">
    <source>
        <dbReference type="SAM" id="MobiDB-lite"/>
    </source>
</evidence>
<protein>
    <submittedName>
        <fullName evidence="3">SCYLLA-like protein</fullName>
    </submittedName>
</protein>
<reference evidence="2" key="1">
    <citation type="journal article" date="2013" name="Genetics">
        <title>The draft genome and transcriptome of Panagrellus redivivus are shaped by the harsh demands of a free-living lifestyle.</title>
        <authorList>
            <person name="Srinivasan J."/>
            <person name="Dillman A.R."/>
            <person name="Macchietto M.G."/>
            <person name="Heikkinen L."/>
            <person name="Lakso M."/>
            <person name="Fracchia K.M."/>
            <person name="Antoshechkin I."/>
            <person name="Mortazavi A."/>
            <person name="Wong G."/>
            <person name="Sternberg P.W."/>
        </authorList>
    </citation>
    <scope>NUCLEOTIDE SEQUENCE [LARGE SCALE GENOMIC DNA]</scope>
    <source>
        <strain evidence="2">MT8872</strain>
    </source>
</reference>
<evidence type="ECO:0000313" key="2">
    <source>
        <dbReference type="Proteomes" id="UP000492821"/>
    </source>
</evidence>
<dbReference type="AlphaFoldDB" id="A0A7E4ZRS2"/>
<name>A0A7E4ZRS2_PANRE</name>
<proteinExistence type="predicted"/>
<accession>A0A7E4ZRS2</accession>
<evidence type="ECO:0000313" key="3">
    <source>
        <dbReference type="WBParaSite" id="Pan_g13638.t1"/>
    </source>
</evidence>
<dbReference type="Proteomes" id="UP000492821">
    <property type="component" value="Unassembled WGS sequence"/>
</dbReference>
<feature type="region of interest" description="Disordered" evidence="1">
    <location>
        <begin position="59"/>
        <end position="95"/>
    </location>
</feature>
<sequence>MSASSTEPPIAVAANWHALKPLEESLYAAADRLNLKKSKQLVITIGGNRKSINIHLDGADRIPGKRQSPIATQTELKPEKKYADASTQTEGPPSPGTMLISVMAFAPFELKKGMQIKAIQVGIADPAGGSTTAVATAAT</sequence>
<reference evidence="3" key="2">
    <citation type="submission" date="2020-10" db="UniProtKB">
        <authorList>
            <consortium name="WormBaseParasite"/>
        </authorList>
    </citation>
    <scope>IDENTIFICATION</scope>
</reference>